<dbReference type="InterPro" id="IPR000620">
    <property type="entry name" value="EamA_dom"/>
</dbReference>
<dbReference type="RefSeq" id="WP_124936533.1">
    <property type="nucleotide sequence ID" value="NZ_RJVQ01000002.1"/>
</dbReference>
<keyword evidence="4 6" id="KW-1133">Transmembrane helix</keyword>
<feature type="transmembrane region" description="Helical" evidence="6">
    <location>
        <begin position="161"/>
        <end position="182"/>
    </location>
</feature>
<feature type="transmembrane region" description="Helical" evidence="6">
    <location>
        <begin position="189"/>
        <end position="210"/>
    </location>
</feature>
<dbReference type="AlphaFoldDB" id="A0A3N9TJR1"/>
<dbReference type="Pfam" id="PF00892">
    <property type="entry name" value="EamA"/>
    <property type="match status" value="2"/>
</dbReference>
<dbReference type="OrthoDB" id="6212796at2"/>
<accession>A0A3N9TJR1</accession>
<feature type="transmembrane region" description="Helical" evidence="6">
    <location>
        <begin position="93"/>
        <end position="114"/>
    </location>
</feature>
<dbReference type="Proteomes" id="UP000281112">
    <property type="component" value="Unassembled WGS sequence"/>
</dbReference>
<dbReference type="InterPro" id="IPR037185">
    <property type="entry name" value="EmrE-like"/>
</dbReference>
<gene>
    <name evidence="8" type="ORF">EES38_07500</name>
</gene>
<feature type="domain" description="EamA" evidence="7">
    <location>
        <begin position="160"/>
        <end position="292"/>
    </location>
</feature>
<comment type="subcellular location">
    <subcellularLocation>
        <location evidence="1">Membrane</location>
        <topology evidence="1">Multi-pass membrane protein</topology>
    </subcellularLocation>
</comment>
<evidence type="ECO:0000256" key="4">
    <source>
        <dbReference type="ARBA" id="ARBA00022989"/>
    </source>
</evidence>
<evidence type="ECO:0000313" key="9">
    <source>
        <dbReference type="Proteomes" id="UP000281112"/>
    </source>
</evidence>
<comment type="similarity">
    <text evidence="2">Belongs to the EamA transporter family.</text>
</comment>
<evidence type="ECO:0000256" key="3">
    <source>
        <dbReference type="ARBA" id="ARBA00022692"/>
    </source>
</evidence>
<feature type="transmembrane region" description="Helical" evidence="6">
    <location>
        <begin position="278"/>
        <end position="296"/>
    </location>
</feature>
<evidence type="ECO:0000256" key="6">
    <source>
        <dbReference type="SAM" id="Phobius"/>
    </source>
</evidence>
<feature type="transmembrane region" description="Helical" evidence="6">
    <location>
        <begin position="65"/>
        <end position="87"/>
    </location>
</feature>
<dbReference type="InterPro" id="IPR050638">
    <property type="entry name" value="AA-Vitamin_Transporters"/>
</dbReference>
<evidence type="ECO:0000256" key="5">
    <source>
        <dbReference type="ARBA" id="ARBA00023136"/>
    </source>
</evidence>
<feature type="transmembrane region" description="Helical" evidence="6">
    <location>
        <begin position="222"/>
        <end position="243"/>
    </location>
</feature>
<reference evidence="8 9" key="1">
    <citation type="submission" date="2018-11" db="EMBL/GenBank/DDBJ databases">
        <title>Vibrio LJC006 sp. nov., isolated from seawater during the bloom of the enteromorpha.</title>
        <authorList>
            <person name="Liang J."/>
        </authorList>
    </citation>
    <scope>NUCLEOTIDE SEQUENCE [LARGE SCALE GENOMIC DNA]</scope>
    <source>
        <strain evidence="8 9">LJC006</strain>
    </source>
</reference>
<protein>
    <submittedName>
        <fullName evidence="8">DMT family transporter</fullName>
    </submittedName>
</protein>
<name>A0A3N9TJR1_9VIBR</name>
<keyword evidence="5 6" id="KW-0472">Membrane</keyword>
<dbReference type="EMBL" id="RJVQ01000002">
    <property type="protein sequence ID" value="RQW64411.1"/>
    <property type="molecule type" value="Genomic_DNA"/>
</dbReference>
<dbReference type="GO" id="GO:0016020">
    <property type="term" value="C:membrane"/>
    <property type="evidence" value="ECO:0007669"/>
    <property type="project" value="UniProtKB-SubCell"/>
</dbReference>
<evidence type="ECO:0000256" key="1">
    <source>
        <dbReference type="ARBA" id="ARBA00004141"/>
    </source>
</evidence>
<feature type="transmembrane region" description="Helical" evidence="6">
    <location>
        <begin position="34"/>
        <end position="53"/>
    </location>
</feature>
<comment type="caution">
    <text evidence="8">The sequence shown here is derived from an EMBL/GenBank/DDBJ whole genome shotgun (WGS) entry which is preliminary data.</text>
</comment>
<sequence length="310" mass="34341">MTGTFFIMVACFTWALDTLIRYPLLNQGYSTLEIVLYEHLTLIFLTAPLLWKYRSNFRHMNSMSVVSLFFIGGIGSAVGTLAFTQAFHYLNPTVVILLQKLQPIVAILGAAWFLKERIRAYFLYWSVLIIGGSLVMMWPDISALSLHNLHYSNNSTDTLSGYGYTLLAVFSWGMATVCGRYLSDQKMPANAIMSGRFAFGFLVLLTFSLFQPEQVHVVSYSVGGSIALMAVISGLLGMGFYYLGLKDTPAHMATLAEMTFPVFAAIINWSILGIELNSYQIIGGFILVLGNVGLRLRSISKPATSQLQQA</sequence>
<dbReference type="PANTHER" id="PTHR32322:SF2">
    <property type="entry name" value="EAMA DOMAIN-CONTAINING PROTEIN"/>
    <property type="match status" value="1"/>
</dbReference>
<dbReference type="SUPFAM" id="SSF103481">
    <property type="entry name" value="Multidrug resistance efflux transporter EmrE"/>
    <property type="match status" value="2"/>
</dbReference>
<evidence type="ECO:0000256" key="2">
    <source>
        <dbReference type="ARBA" id="ARBA00007362"/>
    </source>
</evidence>
<feature type="transmembrane region" description="Helical" evidence="6">
    <location>
        <begin position="255"/>
        <end position="272"/>
    </location>
</feature>
<organism evidence="8 9">
    <name type="scientific">Vibrio viridaestus</name>
    <dbReference type="NCBI Taxonomy" id="2487322"/>
    <lineage>
        <taxon>Bacteria</taxon>
        <taxon>Pseudomonadati</taxon>
        <taxon>Pseudomonadota</taxon>
        <taxon>Gammaproteobacteria</taxon>
        <taxon>Vibrionales</taxon>
        <taxon>Vibrionaceae</taxon>
        <taxon>Vibrio</taxon>
    </lineage>
</organism>
<feature type="transmembrane region" description="Helical" evidence="6">
    <location>
        <begin position="121"/>
        <end position="141"/>
    </location>
</feature>
<evidence type="ECO:0000259" key="7">
    <source>
        <dbReference type="Pfam" id="PF00892"/>
    </source>
</evidence>
<evidence type="ECO:0000313" key="8">
    <source>
        <dbReference type="EMBL" id="RQW64411.1"/>
    </source>
</evidence>
<proteinExistence type="inferred from homology"/>
<feature type="domain" description="EamA" evidence="7">
    <location>
        <begin position="2"/>
        <end position="137"/>
    </location>
</feature>
<dbReference type="PANTHER" id="PTHR32322">
    <property type="entry name" value="INNER MEMBRANE TRANSPORTER"/>
    <property type="match status" value="1"/>
</dbReference>
<keyword evidence="3 6" id="KW-0812">Transmembrane</keyword>
<keyword evidence="9" id="KW-1185">Reference proteome</keyword>